<protein>
    <submittedName>
        <fullName evidence="1">Uncharacterized protein</fullName>
    </submittedName>
</protein>
<accession>A0AAE0YXS0</accession>
<name>A0AAE0YXS0_9GAST</name>
<keyword evidence="2" id="KW-1185">Reference proteome</keyword>
<dbReference type="Proteomes" id="UP001283361">
    <property type="component" value="Unassembled WGS sequence"/>
</dbReference>
<proteinExistence type="predicted"/>
<organism evidence="1 2">
    <name type="scientific">Elysia crispata</name>
    <name type="common">lettuce slug</name>
    <dbReference type="NCBI Taxonomy" id="231223"/>
    <lineage>
        <taxon>Eukaryota</taxon>
        <taxon>Metazoa</taxon>
        <taxon>Spiralia</taxon>
        <taxon>Lophotrochozoa</taxon>
        <taxon>Mollusca</taxon>
        <taxon>Gastropoda</taxon>
        <taxon>Heterobranchia</taxon>
        <taxon>Euthyneura</taxon>
        <taxon>Panpulmonata</taxon>
        <taxon>Sacoglossa</taxon>
        <taxon>Placobranchoidea</taxon>
        <taxon>Plakobranchidae</taxon>
        <taxon>Elysia</taxon>
    </lineage>
</organism>
<dbReference type="EMBL" id="JAWDGP010005151">
    <property type="protein sequence ID" value="KAK3759203.1"/>
    <property type="molecule type" value="Genomic_DNA"/>
</dbReference>
<evidence type="ECO:0000313" key="1">
    <source>
        <dbReference type="EMBL" id="KAK3759203.1"/>
    </source>
</evidence>
<dbReference type="AlphaFoldDB" id="A0AAE0YXS0"/>
<reference evidence="1" key="1">
    <citation type="journal article" date="2023" name="G3 (Bethesda)">
        <title>A reference genome for the long-term kleptoplast-retaining sea slug Elysia crispata morphotype clarki.</title>
        <authorList>
            <person name="Eastman K.E."/>
            <person name="Pendleton A.L."/>
            <person name="Shaikh M.A."/>
            <person name="Suttiyut T."/>
            <person name="Ogas R."/>
            <person name="Tomko P."/>
            <person name="Gavelis G."/>
            <person name="Widhalm J.R."/>
            <person name="Wisecaver J.H."/>
        </authorList>
    </citation>
    <scope>NUCLEOTIDE SEQUENCE</scope>
    <source>
        <strain evidence="1">ECLA1</strain>
    </source>
</reference>
<evidence type="ECO:0000313" key="2">
    <source>
        <dbReference type="Proteomes" id="UP001283361"/>
    </source>
</evidence>
<sequence length="112" mass="12353">MLKRLETRGKEKVLKIKRNNFRFTSLCYSNTYLVCDYDMAVSNVLGLPRGRLLWSPRAAVDRVNYASSQIGIHAGGTSFLRISLSGPGHWGVVAGGFLPYTESSCLIGTLKV</sequence>
<comment type="caution">
    <text evidence="1">The sequence shown here is derived from an EMBL/GenBank/DDBJ whole genome shotgun (WGS) entry which is preliminary data.</text>
</comment>
<gene>
    <name evidence="1" type="ORF">RRG08_027112</name>
</gene>